<dbReference type="RefSeq" id="WP_103565452.1">
    <property type="nucleotide sequence ID" value="NZ_MTBP01000004.1"/>
</dbReference>
<dbReference type="InterPro" id="IPR045794">
    <property type="entry name" value="Trypco1"/>
</dbReference>
<organism evidence="2 3">
    <name type="scientific">Actinomadura rubteroloni</name>
    <dbReference type="NCBI Taxonomy" id="1926885"/>
    <lineage>
        <taxon>Bacteria</taxon>
        <taxon>Bacillati</taxon>
        <taxon>Actinomycetota</taxon>
        <taxon>Actinomycetes</taxon>
        <taxon>Streptosporangiales</taxon>
        <taxon>Thermomonosporaceae</taxon>
        <taxon>Actinomadura</taxon>
    </lineage>
</organism>
<dbReference type="Proteomes" id="UP000242367">
    <property type="component" value="Unassembled WGS sequence"/>
</dbReference>
<comment type="caution">
    <text evidence="2">The sequence shown here is derived from an EMBL/GenBank/DDBJ whole genome shotgun (WGS) entry which is preliminary data.</text>
</comment>
<dbReference type="EMBL" id="MTBP01000004">
    <property type="protein sequence ID" value="POM22761.1"/>
    <property type="molecule type" value="Genomic_DNA"/>
</dbReference>
<proteinExistence type="predicted"/>
<sequence>MGEVVKYELDDATQVAFEIDPGDEYRPVGTAEDVHGRVRDAIDPAVRAARVVLERLKDASPDEVEVKFGVKVSGTANWLIAKAATDANFEVKLVWRSGVPAAAPEEEPEDA</sequence>
<dbReference type="NCBIfam" id="NF041216">
    <property type="entry name" value="CU044_2847_fam"/>
    <property type="match status" value="1"/>
</dbReference>
<feature type="domain" description="Trypsin-co-occurring" evidence="1">
    <location>
        <begin position="8"/>
        <end position="96"/>
    </location>
</feature>
<protein>
    <recommendedName>
        <fullName evidence="1">Trypsin-co-occurring domain-containing protein</fullName>
    </recommendedName>
</protein>
<evidence type="ECO:0000313" key="2">
    <source>
        <dbReference type="EMBL" id="POM22761.1"/>
    </source>
</evidence>
<gene>
    <name evidence="2" type="ORF">BTM25_49650</name>
</gene>
<dbReference type="Pfam" id="PF19493">
    <property type="entry name" value="Trypco1"/>
    <property type="match status" value="1"/>
</dbReference>
<accession>A0A2P4UCI3</accession>
<reference evidence="2 3" key="1">
    <citation type="journal article" date="2017" name="Chemistry">
        <title>Isolation, Biosynthesis and Chemical Modifications of Rubterolones A-F: Rare Tropolone Alkaloids from Actinomadura sp. 5-2.</title>
        <authorList>
            <person name="Guo H."/>
            <person name="Benndorf R."/>
            <person name="Leichnitz D."/>
            <person name="Klassen J.L."/>
            <person name="Vollmers J."/>
            <person name="Gorls H."/>
            <person name="Steinacker M."/>
            <person name="Weigel C."/>
            <person name="Dahse H.M."/>
            <person name="Kaster A.K."/>
            <person name="de Beer Z.W."/>
            <person name="Poulsen M."/>
            <person name="Beemelmanns C."/>
        </authorList>
    </citation>
    <scope>NUCLEOTIDE SEQUENCE [LARGE SCALE GENOMIC DNA]</scope>
    <source>
        <strain evidence="2 3">5-2</strain>
    </source>
</reference>
<dbReference type="AlphaFoldDB" id="A0A2P4UCI3"/>
<evidence type="ECO:0000259" key="1">
    <source>
        <dbReference type="Pfam" id="PF19493"/>
    </source>
</evidence>
<keyword evidence="3" id="KW-1185">Reference proteome</keyword>
<name>A0A2P4UCI3_9ACTN</name>
<evidence type="ECO:0000313" key="3">
    <source>
        <dbReference type="Proteomes" id="UP000242367"/>
    </source>
</evidence>